<feature type="region of interest" description="Disordered" evidence="1">
    <location>
        <begin position="655"/>
        <end position="701"/>
    </location>
</feature>
<feature type="compositionally biased region" description="Basic and acidic residues" evidence="1">
    <location>
        <begin position="802"/>
        <end position="816"/>
    </location>
</feature>
<evidence type="ECO:0000256" key="1">
    <source>
        <dbReference type="SAM" id="MobiDB-lite"/>
    </source>
</evidence>
<feature type="region of interest" description="Disordered" evidence="1">
    <location>
        <begin position="40"/>
        <end position="66"/>
    </location>
</feature>
<feature type="compositionally biased region" description="Low complexity" evidence="1">
    <location>
        <begin position="718"/>
        <end position="729"/>
    </location>
</feature>
<proteinExistence type="predicted"/>
<sequence>MASPIVLNPSEPPLPTNVEPVPLNLDQEIPIYEATVTAVFDAASNPQQPEPKPLPNADENKAISGRAEEATIVEGGPGFPRPVAGSPVSLAMRSPIYSPLPTAASPLPMDASPFASFASHLPPGTNPFPIVMSPMPMAASPLPVAMEASPMVGVLQHLNPEGAAPSPAPGVVEGSPMATRTPLSFTSDAPRNGVLAAAQPLAASIPASPLSLTAEAIDEAIFSPMPEDDALDSPISLSGAAELTPQLTPPLMPQLAHHGLEVEDLEEVGDVDEMMAEATPVAGDTGVGAMAGSPLTFVSDRRAATPASAPSPAASFAGVPPDSVPHASASPAPLVSSFQGFAAVFPTPSGFALEPNSPSLAGLMSVSAPSPSMVLLSAGPTATDPTIPTPSTIASENDPAAAPVTATSAAVLTSTSSTAATVVTPTFGANTDAGSSMVTADAQRTSDNSSFSPVIGACLPPAPAPTPESGVLPGWTLAQTPLVNALAVSVSDEAVDQCDYGEENECDGEMDKVGHDSEVKPAGFALDGSSSVHDVEMDEGLQPPQTTTLAALDVAPGAATPQQAPNVAGSSVSVAKHASLQGRGPAVGSVFRTASATPIGKIATKAGTPARSSYITVESRYNKTPTTGSTAARPRPSIATVGAGVASSTPVANTHAAHGAKSMKRVSIHTPEGPRSVAPHRQVVPTPFRPKSASQPSVVPAAEEVLAEKPAAAVDQLQAQPHSSQASAAAEERRAKAAERLRAIHASEQGPVSGPAPAPAARLSSGPGYLAPTQAFAVKSSVKVPKNKADAANCDPRSLRQLKRDVRDAVARKEAKAALTEARSSKLTPKVHERQLPMPDDDEGSDDQAEYNEGQENDLVAAMTGLAVAPSKAAPVPLRGVPAPQGRHIRFDDKGKVSESPQRTVLRGLPVAIGKYKRFD</sequence>
<feature type="region of interest" description="Disordered" evidence="1">
    <location>
        <begin position="746"/>
        <end position="765"/>
    </location>
</feature>
<comment type="caution">
    <text evidence="2">The sequence shown here is derived from an EMBL/GenBank/DDBJ whole genome shotgun (WGS) entry which is preliminary data.</text>
</comment>
<dbReference type="AlphaFoldDB" id="A0A8J4D3V1"/>
<gene>
    <name evidence="2" type="ORF">Vretifemale_19575</name>
</gene>
<feature type="region of interest" description="Disordered" evidence="1">
    <location>
        <begin position="301"/>
        <end position="329"/>
    </location>
</feature>
<feature type="compositionally biased region" description="Low complexity" evidence="1">
    <location>
        <begin position="304"/>
        <end position="317"/>
    </location>
</feature>
<feature type="region of interest" description="Disordered" evidence="1">
    <location>
        <begin position="875"/>
        <end position="902"/>
    </location>
</feature>
<organism evidence="2 3">
    <name type="scientific">Volvox reticuliferus</name>
    <dbReference type="NCBI Taxonomy" id="1737510"/>
    <lineage>
        <taxon>Eukaryota</taxon>
        <taxon>Viridiplantae</taxon>
        <taxon>Chlorophyta</taxon>
        <taxon>core chlorophytes</taxon>
        <taxon>Chlorophyceae</taxon>
        <taxon>CS clade</taxon>
        <taxon>Chlamydomonadales</taxon>
        <taxon>Volvocaceae</taxon>
        <taxon>Volvox</taxon>
    </lineage>
</organism>
<keyword evidence="3" id="KW-1185">Reference proteome</keyword>
<feature type="region of interest" description="Disordered" evidence="1">
    <location>
        <begin position="717"/>
        <end position="738"/>
    </location>
</feature>
<feature type="region of interest" description="Disordered" evidence="1">
    <location>
        <begin position="782"/>
        <end position="850"/>
    </location>
</feature>
<evidence type="ECO:0000313" key="2">
    <source>
        <dbReference type="EMBL" id="GIL92093.1"/>
    </source>
</evidence>
<dbReference type="Proteomes" id="UP000747110">
    <property type="component" value="Unassembled WGS sequence"/>
</dbReference>
<reference evidence="2" key="1">
    <citation type="journal article" date="2021" name="Proc. Natl. Acad. Sci. U.S.A.">
        <title>Three genomes in the algal genus Volvox reveal the fate of a haploid sex-determining region after a transition to homothallism.</title>
        <authorList>
            <person name="Yamamoto K."/>
            <person name="Hamaji T."/>
            <person name="Kawai-Toyooka H."/>
            <person name="Matsuzaki R."/>
            <person name="Takahashi F."/>
            <person name="Nishimura Y."/>
            <person name="Kawachi M."/>
            <person name="Noguchi H."/>
            <person name="Minakuchi Y."/>
            <person name="Umen J.G."/>
            <person name="Toyoda A."/>
            <person name="Nozaki H."/>
        </authorList>
    </citation>
    <scope>NUCLEOTIDE SEQUENCE</scope>
    <source>
        <strain evidence="2">NIES-3786</strain>
    </source>
</reference>
<feature type="region of interest" description="Disordered" evidence="1">
    <location>
        <begin position="1"/>
        <end position="21"/>
    </location>
</feature>
<protein>
    <submittedName>
        <fullName evidence="2">Uncharacterized protein</fullName>
    </submittedName>
</protein>
<accession>A0A8J4D3V1</accession>
<feature type="compositionally biased region" description="Acidic residues" evidence="1">
    <location>
        <begin position="839"/>
        <end position="850"/>
    </location>
</feature>
<evidence type="ECO:0000313" key="3">
    <source>
        <dbReference type="Proteomes" id="UP000747110"/>
    </source>
</evidence>
<name>A0A8J4D3V1_9CHLO</name>
<dbReference type="EMBL" id="BNCP01000072">
    <property type="protein sequence ID" value="GIL92093.1"/>
    <property type="molecule type" value="Genomic_DNA"/>
</dbReference>
<dbReference type="OrthoDB" id="568476at2759"/>